<organism evidence="10 11">
    <name type="scientific">Gemmatimonas groenlandica</name>
    <dbReference type="NCBI Taxonomy" id="2732249"/>
    <lineage>
        <taxon>Bacteria</taxon>
        <taxon>Pseudomonadati</taxon>
        <taxon>Gemmatimonadota</taxon>
        <taxon>Gemmatimonadia</taxon>
        <taxon>Gemmatimonadales</taxon>
        <taxon>Gemmatimonadaceae</taxon>
        <taxon>Gemmatimonas</taxon>
    </lineage>
</organism>
<evidence type="ECO:0000256" key="2">
    <source>
        <dbReference type="ARBA" id="ARBA00022448"/>
    </source>
</evidence>
<evidence type="ECO:0000313" key="10">
    <source>
        <dbReference type="EMBL" id="QJR37068.1"/>
    </source>
</evidence>
<keyword evidence="3" id="KW-1003">Cell membrane</keyword>
<dbReference type="PANTHER" id="PTHR30574">
    <property type="entry name" value="INNER MEMBRANE PROTEIN YEDE"/>
    <property type="match status" value="1"/>
</dbReference>
<evidence type="ECO:0000256" key="4">
    <source>
        <dbReference type="ARBA" id="ARBA00022519"/>
    </source>
</evidence>
<keyword evidence="4" id="KW-0997">Cell inner membrane</keyword>
<dbReference type="InterPro" id="IPR007272">
    <property type="entry name" value="Sulf_transp_TsuA/YedE"/>
</dbReference>
<evidence type="ECO:0000256" key="8">
    <source>
        <dbReference type="ARBA" id="ARBA00035655"/>
    </source>
</evidence>
<accession>A0A6M4ISL4</accession>
<feature type="transmembrane region" description="Helical" evidence="9">
    <location>
        <begin position="129"/>
        <end position="149"/>
    </location>
</feature>
<sequence>MIGTRWEPSGTDAGGDFRCSSVAPVFTARHIPPFSSTEPPVLIPFPQGWTHYLVGGLTIGLGVSVLFALTGLIGGMSSVYSSTWSFVVQRPFFQQPRLVNSRAWRLAYAAGLIVGAFVWWLMFGHGERVAVSVPAWQLAIGGVLVGYGARLSRGCTSGHGICGLASLKLPSLLAVLTFMATAFIAANVMARLGGS</sequence>
<keyword evidence="11" id="KW-1185">Reference proteome</keyword>
<feature type="transmembrane region" description="Helical" evidence="9">
    <location>
        <begin position="169"/>
        <end position="190"/>
    </location>
</feature>
<feature type="transmembrane region" description="Helical" evidence="9">
    <location>
        <begin position="103"/>
        <end position="123"/>
    </location>
</feature>
<dbReference type="KEGG" id="ggr:HKW67_16865"/>
<dbReference type="Proteomes" id="UP000500938">
    <property type="component" value="Chromosome"/>
</dbReference>
<evidence type="ECO:0000256" key="3">
    <source>
        <dbReference type="ARBA" id="ARBA00022475"/>
    </source>
</evidence>
<name>A0A6M4ISL4_9BACT</name>
<proteinExistence type="inferred from homology"/>
<dbReference type="AlphaFoldDB" id="A0A6M4ISL4"/>
<evidence type="ECO:0000256" key="6">
    <source>
        <dbReference type="ARBA" id="ARBA00022989"/>
    </source>
</evidence>
<evidence type="ECO:0000256" key="1">
    <source>
        <dbReference type="ARBA" id="ARBA00004429"/>
    </source>
</evidence>
<dbReference type="GO" id="GO:0005886">
    <property type="term" value="C:plasma membrane"/>
    <property type="evidence" value="ECO:0007669"/>
    <property type="project" value="UniProtKB-SubCell"/>
</dbReference>
<keyword evidence="2" id="KW-0813">Transport</keyword>
<dbReference type="Pfam" id="PF04143">
    <property type="entry name" value="Sulf_transp"/>
    <property type="match status" value="1"/>
</dbReference>
<evidence type="ECO:0000313" key="11">
    <source>
        <dbReference type="Proteomes" id="UP000500938"/>
    </source>
</evidence>
<evidence type="ECO:0000256" key="9">
    <source>
        <dbReference type="SAM" id="Phobius"/>
    </source>
</evidence>
<feature type="transmembrane region" description="Helical" evidence="9">
    <location>
        <begin position="49"/>
        <end position="82"/>
    </location>
</feature>
<keyword evidence="5 9" id="KW-0812">Transmembrane</keyword>
<evidence type="ECO:0000256" key="5">
    <source>
        <dbReference type="ARBA" id="ARBA00022692"/>
    </source>
</evidence>
<dbReference type="EMBL" id="CP053085">
    <property type="protein sequence ID" value="QJR37068.1"/>
    <property type="molecule type" value="Genomic_DNA"/>
</dbReference>
<comment type="similarity">
    <text evidence="8">Belongs to the TsuA/YedE (TC 9.B.102) family.</text>
</comment>
<keyword evidence="6 9" id="KW-1133">Transmembrane helix</keyword>
<keyword evidence="7 9" id="KW-0472">Membrane</keyword>
<reference evidence="10 11" key="1">
    <citation type="submission" date="2020-05" db="EMBL/GenBank/DDBJ databases">
        <title>Complete genome sequence of Gemmatimonas greenlandica TET16.</title>
        <authorList>
            <person name="Zeng Y."/>
        </authorList>
    </citation>
    <scope>NUCLEOTIDE SEQUENCE [LARGE SCALE GENOMIC DNA]</scope>
    <source>
        <strain evidence="10 11">TET16</strain>
    </source>
</reference>
<protein>
    <submittedName>
        <fullName evidence="10">YeeE/YedE family protein</fullName>
    </submittedName>
</protein>
<gene>
    <name evidence="10" type="ORF">HKW67_16865</name>
</gene>
<evidence type="ECO:0000256" key="7">
    <source>
        <dbReference type="ARBA" id="ARBA00023136"/>
    </source>
</evidence>
<comment type="subcellular location">
    <subcellularLocation>
        <location evidence="1">Cell inner membrane</location>
        <topology evidence="1">Multi-pass membrane protein</topology>
    </subcellularLocation>
</comment>
<dbReference type="PANTHER" id="PTHR30574:SF1">
    <property type="entry name" value="SULPHUR TRANSPORT DOMAIN-CONTAINING PROTEIN"/>
    <property type="match status" value="1"/>
</dbReference>